<keyword evidence="4 10" id="KW-0808">Transferase</keyword>
<evidence type="ECO:0000256" key="2">
    <source>
        <dbReference type="ARBA" id="ARBA00022523"/>
    </source>
</evidence>
<dbReference type="Proteomes" id="UP001374535">
    <property type="component" value="Chromosome 8"/>
</dbReference>
<dbReference type="GO" id="GO:0010411">
    <property type="term" value="P:xyloglucan metabolic process"/>
    <property type="evidence" value="ECO:0007669"/>
    <property type="project" value="InterPro"/>
</dbReference>
<feature type="active site" description="Nucleophile" evidence="8">
    <location>
        <position position="89"/>
    </location>
</feature>
<dbReference type="GO" id="GO:0048046">
    <property type="term" value="C:apoplast"/>
    <property type="evidence" value="ECO:0007669"/>
    <property type="project" value="UniProtKB-SubCell"/>
</dbReference>
<comment type="PTM">
    <text evidence="10">Contains at least one intrachain disulfide bond essential for its enzymatic activity.</text>
</comment>
<dbReference type="InterPro" id="IPR000757">
    <property type="entry name" value="Beta-glucanase-like"/>
</dbReference>
<dbReference type="SUPFAM" id="SSF49899">
    <property type="entry name" value="Concanavalin A-like lectins/glucanases"/>
    <property type="match status" value="1"/>
</dbReference>
<comment type="similarity">
    <text evidence="10">Belongs to the glycosyl hydrolase 16 family.</text>
</comment>
<evidence type="ECO:0000256" key="10">
    <source>
        <dbReference type="RuleBase" id="RU361120"/>
    </source>
</evidence>
<evidence type="ECO:0000256" key="4">
    <source>
        <dbReference type="ARBA" id="ARBA00022679"/>
    </source>
</evidence>
<reference evidence="12 13" key="1">
    <citation type="journal article" date="2023" name="Life. Sci Alliance">
        <title>Evolutionary insights into 3D genome organization and epigenetic landscape of Vigna mungo.</title>
        <authorList>
            <person name="Junaid A."/>
            <person name="Singh B."/>
            <person name="Bhatia S."/>
        </authorList>
    </citation>
    <scope>NUCLEOTIDE SEQUENCE [LARGE SCALE GENOMIC DNA]</scope>
    <source>
        <strain evidence="12">Urdbean</strain>
    </source>
</reference>
<evidence type="ECO:0000256" key="9">
    <source>
        <dbReference type="PIRSR" id="PIRSR005604-2"/>
    </source>
</evidence>
<dbReference type="Pfam" id="PF06955">
    <property type="entry name" value="XET_C"/>
    <property type="match status" value="1"/>
</dbReference>
<feature type="domain" description="GH16" evidence="11">
    <location>
        <begin position="20"/>
        <end position="223"/>
    </location>
</feature>
<dbReference type="PANTHER" id="PTHR31062">
    <property type="entry name" value="XYLOGLUCAN ENDOTRANSGLUCOSYLASE/HYDROLASE PROTEIN 8-RELATED"/>
    <property type="match status" value="1"/>
</dbReference>
<dbReference type="PROSITE" id="PS51762">
    <property type="entry name" value="GH16_2"/>
    <property type="match status" value="1"/>
</dbReference>
<keyword evidence="10" id="KW-0961">Cell wall biogenesis/degradation</keyword>
<dbReference type="InterPro" id="IPR044791">
    <property type="entry name" value="Beta-glucanase/XTH"/>
</dbReference>
<dbReference type="Pfam" id="PF00722">
    <property type="entry name" value="Glyco_hydro_16"/>
    <property type="match status" value="1"/>
</dbReference>
<sequence>MSKMLGLFVGFLFLGLAASVKFDELFQPSWSMDHFIHEGELLKLKLDNYSGAGFGSKSKYMFGKVAIQLKLVEGDSAGTMSSDGPTHNEFDFEFLGNTSGEPYSVQTNVYVNGVGNREQRLNLWFDPTKDFHTYSIFWNQRQVVVTVSPLGPINLEKQTHGKSQSRRNLITQIRSGWDADKGAYKSGTQGNSVPKGPTHGYDWATQGGRVKTDWSHAPFFVTYKDFQIDACECPVPVTSTASANKCNSSEDKKYWWDEPTLSELNLHQSHQLMWVRANHMVYDYCTDTARFPVTPAECVHHRHN</sequence>
<feature type="signal peptide" evidence="10">
    <location>
        <begin position="1"/>
        <end position="19"/>
    </location>
</feature>
<dbReference type="GO" id="GO:0042546">
    <property type="term" value="P:cell wall biogenesis"/>
    <property type="evidence" value="ECO:0007669"/>
    <property type="project" value="InterPro"/>
</dbReference>
<comment type="subcellular location">
    <subcellularLocation>
        <location evidence="10">Secreted</location>
        <location evidence="10">Cell wall</location>
    </subcellularLocation>
    <subcellularLocation>
        <location evidence="10">Secreted</location>
        <location evidence="10">Extracellular space</location>
        <location evidence="10">Apoplast</location>
    </subcellularLocation>
</comment>
<evidence type="ECO:0000259" key="11">
    <source>
        <dbReference type="PROSITE" id="PS51762"/>
    </source>
</evidence>
<evidence type="ECO:0000256" key="5">
    <source>
        <dbReference type="ARBA" id="ARBA00022801"/>
    </source>
</evidence>
<keyword evidence="1 10" id="KW-0134">Cell wall</keyword>
<dbReference type="InterPro" id="IPR010713">
    <property type="entry name" value="XET_C"/>
</dbReference>
<dbReference type="InterPro" id="IPR008264">
    <property type="entry name" value="Beta_glucanase"/>
</dbReference>
<evidence type="ECO:0000256" key="8">
    <source>
        <dbReference type="PIRSR" id="PIRSR005604-1"/>
    </source>
</evidence>
<keyword evidence="3 10" id="KW-0964">Secreted</keyword>
<dbReference type="PIRSF" id="PIRSF005604">
    <property type="entry name" value="XET"/>
    <property type="match status" value="1"/>
</dbReference>
<dbReference type="EC" id="2.4.1.207" evidence="10"/>
<dbReference type="InterPro" id="IPR013320">
    <property type="entry name" value="ConA-like_dom_sf"/>
</dbReference>
<dbReference type="EMBL" id="CP144693">
    <property type="protein sequence ID" value="WVY99458.1"/>
    <property type="molecule type" value="Genomic_DNA"/>
</dbReference>
<feature type="glycosylation site" description="N-linked (GlcNAc...) asparagine" evidence="9">
    <location>
        <position position="97"/>
    </location>
</feature>
<keyword evidence="2 10" id="KW-0052">Apoplast</keyword>
<evidence type="ECO:0000313" key="13">
    <source>
        <dbReference type="Proteomes" id="UP001374535"/>
    </source>
</evidence>
<accession>A0AAQ3MYH6</accession>
<dbReference type="GO" id="GO:0016762">
    <property type="term" value="F:xyloglucan:xyloglucosyl transferase activity"/>
    <property type="evidence" value="ECO:0007669"/>
    <property type="project" value="UniProtKB-EC"/>
</dbReference>
<evidence type="ECO:0000313" key="12">
    <source>
        <dbReference type="EMBL" id="WVY99458.1"/>
    </source>
</evidence>
<dbReference type="InterPro" id="IPR016455">
    <property type="entry name" value="XTH"/>
</dbReference>
<protein>
    <recommendedName>
        <fullName evidence="10">Xyloglucan endotransglucosylase/hydrolase</fullName>
        <ecNumber evidence="10">2.4.1.207</ecNumber>
    </recommendedName>
</protein>
<proteinExistence type="inferred from homology"/>
<evidence type="ECO:0000256" key="7">
    <source>
        <dbReference type="ARBA" id="ARBA00023295"/>
    </source>
</evidence>
<evidence type="ECO:0000256" key="3">
    <source>
        <dbReference type="ARBA" id="ARBA00022525"/>
    </source>
</evidence>
<keyword evidence="5 10" id="KW-0378">Hydrolase</keyword>
<dbReference type="PRINTS" id="PR00737">
    <property type="entry name" value="GLHYDRLASE16"/>
</dbReference>
<dbReference type="Gene3D" id="2.60.120.200">
    <property type="match status" value="2"/>
</dbReference>
<keyword evidence="6" id="KW-1015">Disulfide bond</keyword>
<keyword evidence="13" id="KW-1185">Reference proteome</keyword>
<organism evidence="12 13">
    <name type="scientific">Vigna mungo</name>
    <name type="common">Black gram</name>
    <name type="synonym">Phaseolus mungo</name>
    <dbReference type="NCBI Taxonomy" id="3915"/>
    <lineage>
        <taxon>Eukaryota</taxon>
        <taxon>Viridiplantae</taxon>
        <taxon>Streptophyta</taxon>
        <taxon>Embryophyta</taxon>
        <taxon>Tracheophyta</taxon>
        <taxon>Spermatophyta</taxon>
        <taxon>Magnoliopsida</taxon>
        <taxon>eudicotyledons</taxon>
        <taxon>Gunneridae</taxon>
        <taxon>Pentapetalae</taxon>
        <taxon>rosids</taxon>
        <taxon>fabids</taxon>
        <taxon>Fabales</taxon>
        <taxon>Fabaceae</taxon>
        <taxon>Papilionoideae</taxon>
        <taxon>50 kb inversion clade</taxon>
        <taxon>NPAAA clade</taxon>
        <taxon>indigoferoid/millettioid clade</taxon>
        <taxon>Phaseoleae</taxon>
        <taxon>Vigna</taxon>
    </lineage>
</organism>
<name>A0AAQ3MYH6_VIGMU</name>
<evidence type="ECO:0000256" key="6">
    <source>
        <dbReference type="ARBA" id="ARBA00023157"/>
    </source>
</evidence>
<keyword evidence="10" id="KW-0732">Signal</keyword>
<dbReference type="GO" id="GO:0004553">
    <property type="term" value="F:hydrolase activity, hydrolyzing O-glycosyl compounds"/>
    <property type="evidence" value="ECO:0007669"/>
    <property type="project" value="InterPro"/>
</dbReference>
<dbReference type="GO" id="GO:0071555">
    <property type="term" value="P:cell wall organization"/>
    <property type="evidence" value="ECO:0007669"/>
    <property type="project" value="UniProtKB-KW"/>
</dbReference>
<comment type="function">
    <text evidence="10">Catalyzes xyloglucan endohydrolysis (XEH) and/or endotransglycosylation (XET). Cleaves and religates xyloglucan polymers, an essential constituent of the primary cell wall, and thereby participates in cell wall construction of growing tissues.</text>
</comment>
<keyword evidence="7 10" id="KW-0326">Glycosidase</keyword>
<feature type="active site" description="Proton donor" evidence="8">
    <location>
        <position position="93"/>
    </location>
</feature>
<dbReference type="AlphaFoldDB" id="A0AAQ3MYH6"/>
<feature type="chain" id="PRO_5042673446" description="Xyloglucan endotransglucosylase/hydrolase" evidence="10">
    <location>
        <begin position="20"/>
        <end position="304"/>
    </location>
</feature>
<evidence type="ECO:0000256" key="1">
    <source>
        <dbReference type="ARBA" id="ARBA00022512"/>
    </source>
</evidence>
<gene>
    <name evidence="12" type="ORF">V8G54_025528</name>
</gene>